<evidence type="ECO:0000313" key="4">
    <source>
        <dbReference type="Proteomes" id="UP000749559"/>
    </source>
</evidence>
<dbReference type="EMBL" id="CAIIXF020000009">
    <property type="protein sequence ID" value="CAH1793596.1"/>
    <property type="molecule type" value="Genomic_DNA"/>
</dbReference>
<proteinExistence type="predicted"/>
<feature type="compositionally biased region" description="Basic and acidic residues" evidence="1">
    <location>
        <begin position="186"/>
        <end position="200"/>
    </location>
</feature>
<comment type="caution">
    <text evidence="3">The sequence shown here is derived from an EMBL/GenBank/DDBJ whole genome shotgun (WGS) entry which is preliminary data.</text>
</comment>
<protein>
    <submittedName>
        <fullName evidence="3">Uncharacterized protein</fullName>
    </submittedName>
</protein>
<reference evidence="3" key="1">
    <citation type="submission" date="2022-03" db="EMBL/GenBank/DDBJ databases">
        <authorList>
            <person name="Martin C."/>
        </authorList>
    </citation>
    <scope>NUCLEOTIDE SEQUENCE</scope>
</reference>
<evidence type="ECO:0000313" key="3">
    <source>
        <dbReference type="EMBL" id="CAH1793596.1"/>
    </source>
</evidence>
<keyword evidence="2" id="KW-0472">Membrane</keyword>
<keyword evidence="4" id="KW-1185">Reference proteome</keyword>
<name>A0A8J1ULE6_OWEFU</name>
<feature type="region of interest" description="Disordered" evidence="1">
    <location>
        <begin position="181"/>
        <end position="200"/>
    </location>
</feature>
<keyword evidence="2" id="KW-1133">Transmembrane helix</keyword>
<dbReference type="Proteomes" id="UP000749559">
    <property type="component" value="Unassembled WGS sequence"/>
</dbReference>
<feature type="transmembrane region" description="Helical" evidence="2">
    <location>
        <begin position="12"/>
        <end position="31"/>
    </location>
</feature>
<keyword evidence="2" id="KW-0812">Transmembrane</keyword>
<evidence type="ECO:0000256" key="1">
    <source>
        <dbReference type="SAM" id="MobiDB-lite"/>
    </source>
</evidence>
<dbReference type="AlphaFoldDB" id="A0A8J1ULE6"/>
<organism evidence="3 4">
    <name type="scientific">Owenia fusiformis</name>
    <name type="common">Polychaete worm</name>
    <dbReference type="NCBI Taxonomy" id="6347"/>
    <lineage>
        <taxon>Eukaryota</taxon>
        <taxon>Metazoa</taxon>
        <taxon>Spiralia</taxon>
        <taxon>Lophotrochozoa</taxon>
        <taxon>Annelida</taxon>
        <taxon>Polychaeta</taxon>
        <taxon>Sedentaria</taxon>
        <taxon>Canalipalpata</taxon>
        <taxon>Sabellida</taxon>
        <taxon>Oweniida</taxon>
        <taxon>Oweniidae</taxon>
        <taxon>Owenia</taxon>
    </lineage>
</organism>
<accession>A0A8J1ULE6</accession>
<gene>
    <name evidence="3" type="ORF">OFUS_LOCUS18425</name>
</gene>
<evidence type="ECO:0000256" key="2">
    <source>
        <dbReference type="SAM" id="Phobius"/>
    </source>
</evidence>
<sequence>MILQIHFLFSDKVIVILSIAAIVVVALNVYFAHKQNDQYVETTKNTKPKTVDQPPTIQVSSIQGNEKADDRTEINHNNNKRKHRAIKEKFPPYFPEKPDKVQGNQFDNKYIVIQNGFEYVNGNPEGNHGDGYDYPDEREDFGLSGYDFNGGLQEQIDLLQNYPDMRRRHNQPQNYLFLKNNLRNQHKSENRNEPKSGFKN</sequence>